<dbReference type="Gene3D" id="2.60.40.10">
    <property type="entry name" value="Immunoglobulins"/>
    <property type="match status" value="1"/>
</dbReference>
<keyword evidence="4" id="KW-1185">Reference proteome</keyword>
<feature type="domain" description="Ig-like" evidence="2">
    <location>
        <begin position="118"/>
        <end position="216"/>
    </location>
</feature>
<dbReference type="SUPFAM" id="SSF48726">
    <property type="entry name" value="Immunoglobulin"/>
    <property type="match status" value="1"/>
</dbReference>
<evidence type="ECO:0000259" key="2">
    <source>
        <dbReference type="PROSITE" id="PS50835"/>
    </source>
</evidence>
<dbReference type="PROSITE" id="PS50835">
    <property type="entry name" value="IG_LIKE"/>
    <property type="match status" value="1"/>
</dbReference>
<evidence type="ECO:0000313" key="4">
    <source>
        <dbReference type="Proteomes" id="UP000596742"/>
    </source>
</evidence>
<reference evidence="3" key="1">
    <citation type="submission" date="2018-11" db="EMBL/GenBank/DDBJ databases">
        <authorList>
            <person name="Alioto T."/>
            <person name="Alioto T."/>
        </authorList>
    </citation>
    <scope>NUCLEOTIDE SEQUENCE</scope>
</reference>
<dbReference type="AlphaFoldDB" id="A0A8B6CDP1"/>
<keyword evidence="1" id="KW-1015">Disulfide bond</keyword>
<name>A0A8B6CDP1_MYTGA</name>
<dbReference type="InterPro" id="IPR007110">
    <property type="entry name" value="Ig-like_dom"/>
</dbReference>
<organism evidence="3 4">
    <name type="scientific">Mytilus galloprovincialis</name>
    <name type="common">Mediterranean mussel</name>
    <dbReference type="NCBI Taxonomy" id="29158"/>
    <lineage>
        <taxon>Eukaryota</taxon>
        <taxon>Metazoa</taxon>
        <taxon>Spiralia</taxon>
        <taxon>Lophotrochozoa</taxon>
        <taxon>Mollusca</taxon>
        <taxon>Bivalvia</taxon>
        <taxon>Autobranchia</taxon>
        <taxon>Pteriomorphia</taxon>
        <taxon>Mytilida</taxon>
        <taxon>Mytiloidea</taxon>
        <taxon>Mytilidae</taxon>
        <taxon>Mytilinae</taxon>
        <taxon>Mytilus</taxon>
    </lineage>
</organism>
<dbReference type="InterPro" id="IPR013783">
    <property type="entry name" value="Ig-like_fold"/>
</dbReference>
<dbReference type="OrthoDB" id="10526525at2759"/>
<dbReference type="Pfam" id="PF08205">
    <property type="entry name" value="C2-set_2"/>
    <property type="match status" value="1"/>
</dbReference>
<evidence type="ECO:0000256" key="1">
    <source>
        <dbReference type="ARBA" id="ARBA00023157"/>
    </source>
</evidence>
<dbReference type="InterPro" id="IPR036179">
    <property type="entry name" value="Ig-like_dom_sf"/>
</dbReference>
<accession>A0A8B6CDP1</accession>
<comment type="caution">
    <text evidence="3">The sequence shown here is derived from an EMBL/GenBank/DDBJ whole genome shotgun (WGS) entry which is preliminary data.</text>
</comment>
<sequence>MYPPTPAYVDITKQSTFMCNASVQNNWRSTSFYDETNSGGVPSVGLFYKDSSGCQISAVSSTKYNASCDSSKGEFNLTILSVDENYHNKFIRCTTQYGVGSPSDVFASAKTVIFVRVPITDVLISNTSITSDVTRDITIECIVKSRPAASISWIIINSEGAIQNVSLTSSSTVTNDVSGITVSSLLTYRFKASDNGAFLCCSADNTITSRNSSRVNLNIYCKYLGT</sequence>
<dbReference type="EMBL" id="UYJE01001544">
    <property type="protein sequence ID" value="VDI02988.1"/>
    <property type="molecule type" value="Genomic_DNA"/>
</dbReference>
<dbReference type="Proteomes" id="UP000596742">
    <property type="component" value="Unassembled WGS sequence"/>
</dbReference>
<proteinExistence type="predicted"/>
<protein>
    <recommendedName>
        <fullName evidence="2">Ig-like domain-containing protein</fullName>
    </recommendedName>
</protein>
<dbReference type="InterPro" id="IPR013162">
    <property type="entry name" value="CD80_C2-set"/>
</dbReference>
<evidence type="ECO:0000313" key="3">
    <source>
        <dbReference type="EMBL" id="VDI02988.1"/>
    </source>
</evidence>
<gene>
    <name evidence="3" type="ORF">MGAL_10B063345</name>
</gene>